<dbReference type="EMBL" id="CM008050">
    <property type="protein sequence ID" value="PAN31153.1"/>
    <property type="molecule type" value="Genomic_DNA"/>
</dbReference>
<accession>A0A2S3HW14</accession>
<reference evidence="2" key="1">
    <citation type="submission" date="2018-04" db="EMBL/GenBank/DDBJ databases">
        <title>WGS assembly of Panicum hallii.</title>
        <authorList>
            <person name="Lovell J."/>
            <person name="Jenkins J."/>
            <person name="Lowry D."/>
            <person name="Mamidi S."/>
            <person name="Sreedasyam A."/>
            <person name="Weng X."/>
            <person name="Barry K."/>
            <person name="Bonette J."/>
            <person name="Campitelli B."/>
            <person name="Daum C."/>
            <person name="Gordon S."/>
            <person name="Gould B."/>
            <person name="Lipzen A."/>
            <person name="Macqueen A."/>
            <person name="Palacio-Mejia J."/>
            <person name="Plott C."/>
            <person name="Shakirov E."/>
            <person name="Shu S."/>
            <person name="Yoshinaga Y."/>
            <person name="Zane M."/>
            <person name="Rokhsar D."/>
            <person name="Grimwood J."/>
            <person name="Schmutz J."/>
            <person name="Juenger T."/>
        </authorList>
    </citation>
    <scope>NUCLEOTIDE SEQUENCE [LARGE SCALE GENOMIC DNA]</scope>
    <source>
        <strain evidence="2">FIL2</strain>
    </source>
</reference>
<protein>
    <submittedName>
        <fullName evidence="2">Uncharacterized protein</fullName>
    </submittedName>
</protein>
<dbReference type="Proteomes" id="UP000243499">
    <property type="component" value="Chromosome 5"/>
</dbReference>
<dbReference type="AlphaFoldDB" id="A0A2S3HW14"/>
<proteinExistence type="predicted"/>
<organism evidence="2">
    <name type="scientific">Panicum hallii</name>
    <dbReference type="NCBI Taxonomy" id="206008"/>
    <lineage>
        <taxon>Eukaryota</taxon>
        <taxon>Viridiplantae</taxon>
        <taxon>Streptophyta</taxon>
        <taxon>Embryophyta</taxon>
        <taxon>Tracheophyta</taxon>
        <taxon>Spermatophyta</taxon>
        <taxon>Magnoliopsida</taxon>
        <taxon>Liliopsida</taxon>
        <taxon>Poales</taxon>
        <taxon>Poaceae</taxon>
        <taxon>PACMAD clade</taxon>
        <taxon>Panicoideae</taxon>
        <taxon>Panicodae</taxon>
        <taxon>Paniceae</taxon>
        <taxon>Panicinae</taxon>
        <taxon>Panicum</taxon>
        <taxon>Panicum sect. Panicum</taxon>
    </lineage>
</organism>
<sequence>MAQLKCPDTHRALGTSLLRRVARPPVLGTPSSVATPRYEPQPSVLSTPSAAATPGCEPRADRAGGVYLHARRQQNPSAPECAETSTSTTTSSRRLPRHPLAIRVARARTAGGVSATMSRTVPGH</sequence>
<dbReference type="Gramene" id="PAN31153">
    <property type="protein sequence ID" value="PAN31153"/>
    <property type="gene ID" value="PAHAL_5G400900"/>
</dbReference>
<evidence type="ECO:0000313" key="2">
    <source>
        <dbReference type="EMBL" id="PAN31153.1"/>
    </source>
</evidence>
<evidence type="ECO:0000256" key="1">
    <source>
        <dbReference type="SAM" id="MobiDB-lite"/>
    </source>
</evidence>
<name>A0A2S3HW14_9POAL</name>
<gene>
    <name evidence="2" type="ORF">PAHAL_5G400900</name>
</gene>
<feature type="region of interest" description="Disordered" evidence="1">
    <location>
        <begin position="22"/>
        <end position="98"/>
    </location>
</feature>